<keyword evidence="2" id="KW-1185">Reference proteome</keyword>
<proteinExistence type="predicted"/>
<dbReference type="EMBL" id="FRDJ01000006">
    <property type="protein sequence ID" value="SHN62134.1"/>
    <property type="molecule type" value="Genomic_DNA"/>
</dbReference>
<evidence type="ECO:0000313" key="1">
    <source>
        <dbReference type="EMBL" id="SHN62134.1"/>
    </source>
</evidence>
<dbReference type="AlphaFoldDB" id="A0A1M7SUS3"/>
<reference evidence="2" key="1">
    <citation type="submission" date="2016-12" db="EMBL/GenBank/DDBJ databases">
        <authorList>
            <person name="Varghese N."/>
            <person name="Submissions S."/>
        </authorList>
    </citation>
    <scope>NUCLEOTIDE SEQUENCE [LARGE SCALE GENOMIC DNA]</scope>
    <source>
        <strain evidence="2">DSM 13020</strain>
    </source>
</reference>
<gene>
    <name evidence="1" type="ORF">SAMN02745226_01242</name>
</gene>
<dbReference type="OrthoDB" id="36722at2"/>
<sequence length="337" mass="39716">MKRLSIALFFLIILLIFQITAFSWSSHGVFTFLVVTSIDGFDYSKLVEISEYSYSESRNYKPGRYITYDLVQKGEKKIDREDDILQETVIDIVPDLDLSDGKVPVWMIYLVYSSLPDNGMDFVEDNFFASLFLGQTQANRHGYFKVSFFEYFEGDKSFLHFLNMSKNAFQKGDKYWGYRFLAYSLHYLEDLMQPYHVRPGTVPELLLYLFDERMRMLLRNAHSAYDDYMTFLLYFSKSKYEFRELIKSSKPLILPISDEQLIYEAIVYSYTSFFSIHEEIKKAFGSILFERRVRIEDFQKAEEEGRLENLYELTKKLVSMLTSLAKGVILKTVPISK</sequence>
<dbReference type="GO" id="GO:0016788">
    <property type="term" value="F:hydrolase activity, acting on ester bonds"/>
    <property type="evidence" value="ECO:0007669"/>
    <property type="project" value="InterPro"/>
</dbReference>
<name>A0A1M7SUS3_FERGO</name>
<organism evidence="1 2">
    <name type="scientific">Fervidobacterium gondwanense DSM 13020</name>
    <dbReference type="NCBI Taxonomy" id="1121883"/>
    <lineage>
        <taxon>Bacteria</taxon>
        <taxon>Thermotogati</taxon>
        <taxon>Thermotogota</taxon>
        <taxon>Thermotogae</taxon>
        <taxon>Thermotogales</taxon>
        <taxon>Fervidobacteriaceae</taxon>
        <taxon>Fervidobacterium</taxon>
    </lineage>
</organism>
<dbReference type="STRING" id="1121883.SAMN02745226_01242"/>
<dbReference type="Gene3D" id="1.10.575.10">
    <property type="entry name" value="P1 Nuclease"/>
    <property type="match status" value="1"/>
</dbReference>
<protein>
    <recommendedName>
        <fullName evidence="3">Zinc dependent phospholipase C</fullName>
    </recommendedName>
</protein>
<dbReference type="RefSeq" id="WP_072759509.1">
    <property type="nucleotide sequence ID" value="NZ_FRDJ01000006.1"/>
</dbReference>
<dbReference type="InterPro" id="IPR008947">
    <property type="entry name" value="PLipase_C/P1_nuclease_dom_sf"/>
</dbReference>
<dbReference type="SUPFAM" id="SSF48537">
    <property type="entry name" value="Phospholipase C/P1 nuclease"/>
    <property type="match status" value="1"/>
</dbReference>
<accession>A0A1M7SUS3</accession>
<dbReference type="Proteomes" id="UP000184207">
    <property type="component" value="Unassembled WGS sequence"/>
</dbReference>
<evidence type="ECO:0000313" key="2">
    <source>
        <dbReference type="Proteomes" id="UP000184207"/>
    </source>
</evidence>
<evidence type="ECO:0008006" key="3">
    <source>
        <dbReference type="Google" id="ProtNLM"/>
    </source>
</evidence>